<dbReference type="GO" id="GO:0000150">
    <property type="term" value="F:DNA strand exchange activity"/>
    <property type="evidence" value="ECO:0007669"/>
    <property type="project" value="InterPro"/>
</dbReference>
<dbReference type="Proteomes" id="UP000287394">
    <property type="component" value="Chromosome"/>
</dbReference>
<dbReference type="RefSeq" id="WP_165864306.1">
    <property type="nucleotide sequence ID" value="NZ_AP025739.1"/>
</dbReference>
<protein>
    <submittedName>
        <fullName evidence="1">Uncharacterized protein</fullName>
    </submittedName>
</protein>
<dbReference type="GO" id="GO:0003677">
    <property type="term" value="F:DNA binding"/>
    <property type="evidence" value="ECO:0007669"/>
    <property type="project" value="InterPro"/>
</dbReference>
<dbReference type="Pfam" id="PF07508">
    <property type="entry name" value="Recombinase"/>
    <property type="match status" value="1"/>
</dbReference>
<gene>
    <name evidence="1" type="ORF">CCAX7_35350</name>
</gene>
<dbReference type="EMBL" id="AP025739">
    <property type="protein sequence ID" value="BDI31484.1"/>
    <property type="molecule type" value="Genomic_DNA"/>
</dbReference>
<reference evidence="1 2" key="1">
    <citation type="journal article" date="2019" name="Int. J. Syst. Evol. Microbiol.">
        <title>Capsulimonas corticalis gen. nov., sp. nov., an aerobic capsulated bacterium, of a novel bacterial order, Capsulimonadales ord. nov., of the class Armatimonadia of the phylum Armatimonadetes.</title>
        <authorList>
            <person name="Li J."/>
            <person name="Kudo C."/>
            <person name="Tonouchi A."/>
        </authorList>
    </citation>
    <scope>NUCLEOTIDE SEQUENCE [LARGE SCALE GENOMIC DNA]</scope>
    <source>
        <strain evidence="1 2">AX-7</strain>
    </source>
</reference>
<dbReference type="InterPro" id="IPR011109">
    <property type="entry name" value="DNA_bind_recombinase_dom"/>
</dbReference>
<organism evidence="1 2">
    <name type="scientific">Capsulimonas corticalis</name>
    <dbReference type="NCBI Taxonomy" id="2219043"/>
    <lineage>
        <taxon>Bacteria</taxon>
        <taxon>Bacillati</taxon>
        <taxon>Armatimonadota</taxon>
        <taxon>Armatimonadia</taxon>
        <taxon>Capsulimonadales</taxon>
        <taxon>Capsulimonadaceae</taxon>
        <taxon>Capsulimonas</taxon>
    </lineage>
</organism>
<proteinExistence type="predicted"/>
<dbReference type="KEGG" id="ccot:CCAX7_35350"/>
<evidence type="ECO:0000313" key="2">
    <source>
        <dbReference type="Proteomes" id="UP000287394"/>
    </source>
</evidence>
<evidence type="ECO:0000313" key="1">
    <source>
        <dbReference type="EMBL" id="BDI31484.1"/>
    </source>
</evidence>
<dbReference type="Gene3D" id="3.90.1750.20">
    <property type="entry name" value="Putative Large Serine Recombinase, Chain B, Domain 2"/>
    <property type="match status" value="1"/>
</dbReference>
<dbReference type="PROSITE" id="PS51737">
    <property type="entry name" value="RECOMBINASE_DNA_BIND"/>
    <property type="match status" value="1"/>
</dbReference>
<sequence>MNTTEQQIRDEYKRARQRGWTKKAKDAMRRKEAEGGAVRVMPNGYTAVNGRPVLDPAKAALIREAFELVGGGRHSVREIARIMAAKGLSGTRGGPLGPTSMLYLFRNPWYAGLVESGEGLARGQHEAVISEETFQRAQAALDRRH</sequence>
<accession>A0A402CY49</accession>
<dbReference type="InterPro" id="IPR038109">
    <property type="entry name" value="DNA_bind_recomb_sf"/>
</dbReference>
<keyword evidence="2" id="KW-1185">Reference proteome</keyword>
<dbReference type="AlphaFoldDB" id="A0A402CY49"/>
<name>A0A402CY49_9BACT</name>